<feature type="chain" id="PRO_5018079421" evidence="3">
    <location>
        <begin position="28"/>
        <end position="131"/>
    </location>
</feature>
<evidence type="ECO:0000256" key="1">
    <source>
        <dbReference type="ARBA" id="ARBA00022690"/>
    </source>
</evidence>
<keyword evidence="3" id="KW-0732">Signal</keyword>
<gene>
    <name evidence="5" type="ORF">NCTC13098_02243</name>
</gene>
<protein>
    <submittedName>
        <fullName evidence="5">Predicted secreted protein</fullName>
    </submittedName>
</protein>
<sequence length="131" mass="14481">MSRNTFTYVTNTCMALFCLVFSLQALSAQVTEKSISGGEQFTVTLQDIPGTGYKWMLRSLPAQVMLVAENYRQPASCGKRATGCPVERTFTFKGVQQGSGNINFVYGRPWLNITEKVTTVRVSVRSNAPAR</sequence>
<accession>A0A3P8LZM2</accession>
<dbReference type="EMBL" id="LR131271">
    <property type="protein sequence ID" value="VDR25910.1"/>
    <property type="molecule type" value="Genomic_DNA"/>
</dbReference>
<dbReference type="PANTHER" id="PTHR36530:SF1">
    <property type="entry name" value="AMOEBIASIN-1"/>
    <property type="match status" value="1"/>
</dbReference>
<dbReference type="GO" id="GO:0004869">
    <property type="term" value="F:cysteine-type endopeptidase inhibitor activity"/>
    <property type="evidence" value="ECO:0007669"/>
    <property type="project" value="UniProtKB-KW"/>
</dbReference>
<evidence type="ECO:0000259" key="4">
    <source>
        <dbReference type="Pfam" id="PF09394"/>
    </source>
</evidence>
<dbReference type="InterPro" id="IPR052781">
    <property type="entry name" value="Cys_protease_inhibitor_I42"/>
</dbReference>
<dbReference type="KEGG" id="rtg:NCTC13098_02243"/>
<feature type="signal peptide" evidence="3">
    <location>
        <begin position="1"/>
        <end position="27"/>
    </location>
</feature>
<proteinExistence type="predicted"/>
<keyword evidence="1" id="KW-0646">Protease inhibitor</keyword>
<dbReference type="AlphaFoldDB" id="A0A3P8LZM2"/>
<dbReference type="InterPro" id="IPR036331">
    <property type="entry name" value="Chagasin-like_sf"/>
</dbReference>
<keyword evidence="2" id="KW-0789">Thiol protease inhibitor</keyword>
<reference evidence="5 6" key="1">
    <citation type="submission" date="2018-12" db="EMBL/GenBank/DDBJ databases">
        <authorList>
            <consortium name="Pathogen Informatics"/>
        </authorList>
    </citation>
    <scope>NUCLEOTIDE SEQUENCE [LARGE SCALE GENOMIC DNA]</scope>
    <source>
        <strain evidence="5 6">NCTC13098</strain>
    </source>
</reference>
<name>A0A3P8LZM2_RAOTE</name>
<evidence type="ECO:0000313" key="6">
    <source>
        <dbReference type="Proteomes" id="UP000274346"/>
    </source>
</evidence>
<dbReference type="PANTHER" id="PTHR36530">
    <property type="entry name" value="INHIBITOR OF CYSTEINE PEPTIDASE"/>
    <property type="match status" value="1"/>
</dbReference>
<dbReference type="Gene3D" id="2.60.40.2020">
    <property type="match status" value="1"/>
</dbReference>
<feature type="domain" description="Proteinase inhibitor I42 chagasin" evidence="4">
    <location>
        <begin position="35"/>
        <end position="123"/>
    </location>
</feature>
<evidence type="ECO:0000256" key="2">
    <source>
        <dbReference type="ARBA" id="ARBA00022704"/>
    </source>
</evidence>
<dbReference type="Pfam" id="PF09394">
    <property type="entry name" value="Inhibitor_I42"/>
    <property type="match status" value="1"/>
</dbReference>
<dbReference type="Proteomes" id="UP000274346">
    <property type="component" value="Chromosome"/>
</dbReference>
<dbReference type="InterPro" id="IPR018990">
    <property type="entry name" value="Prot_inh_I42_chagasin"/>
</dbReference>
<evidence type="ECO:0000313" key="5">
    <source>
        <dbReference type="EMBL" id="VDR25910.1"/>
    </source>
</evidence>
<dbReference type="SUPFAM" id="SSF141066">
    <property type="entry name" value="ICP-like"/>
    <property type="match status" value="1"/>
</dbReference>
<organism evidence="5 6">
    <name type="scientific">Raoultella terrigena</name>
    <name type="common">Klebsiella terrigena</name>
    <dbReference type="NCBI Taxonomy" id="577"/>
    <lineage>
        <taxon>Bacteria</taxon>
        <taxon>Pseudomonadati</taxon>
        <taxon>Pseudomonadota</taxon>
        <taxon>Gammaproteobacteria</taxon>
        <taxon>Enterobacterales</taxon>
        <taxon>Enterobacteriaceae</taxon>
        <taxon>Klebsiella/Raoultella group</taxon>
        <taxon>Raoultella</taxon>
    </lineage>
</organism>
<evidence type="ECO:0000256" key="3">
    <source>
        <dbReference type="SAM" id="SignalP"/>
    </source>
</evidence>